<organism evidence="1 2">
    <name type="scientific">Clostridium botulinum D str. 1873</name>
    <dbReference type="NCBI Taxonomy" id="592027"/>
    <lineage>
        <taxon>Bacteria</taxon>
        <taxon>Bacillati</taxon>
        <taxon>Bacillota</taxon>
        <taxon>Clostridia</taxon>
        <taxon>Eubacteriales</taxon>
        <taxon>Clostridiaceae</taxon>
        <taxon>Clostridium</taxon>
    </lineage>
</organism>
<name>A0A9P2G5F7_CLOBO</name>
<evidence type="ECO:0000313" key="2">
    <source>
        <dbReference type="Proteomes" id="UP000006160"/>
    </source>
</evidence>
<accession>A0A9P2G5F7</accession>
<dbReference type="AlphaFoldDB" id="A0A9P2G5F7"/>
<gene>
    <name evidence="1" type="ORF">CLG_B2283</name>
</gene>
<evidence type="ECO:0000313" key="1">
    <source>
        <dbReference type="EMBL" id="EES90327.1"/>
    </source>
</evidence>
<sequence length="247" mass="28897">MVELNKDNENINIDEIKLKTLANIPTKITQSITIYPLTLKEIVMLGYDIYNQSLNYVCINIDDINDKNEELSNITTLDFIINNCIKNASFRNIFLNSLSLFLRSKIHLFNNKLYVSEILEDNIITDKILKDIQTIVKIQNSIDKKKENEFNVKSKKAREILAKLKKGKKKLQKSNKNNDLTLFDLVSIYCSYNQHTNITNIWDYNMFQFNDQFQRMQILEQYNINIQALLQGAEQNGESPTFIKKLN</sequence>
<comment type="caution">
    <text evidence="1">The sequence shown here is derived from an EMBL/GenBank/DDBJ whole genome shotgun (WGS) entry which is preliminary data.</text>
</comment>
<reference evidence="1 2" key="1">
    <citation type="submission" date="2009-10" db="EMBL/GenBank/DDBJ databases">
        <authorList>
            <person name="Shrivastava S."/>
            <person name="Brinkac L.B."/>
            <person name="Brown J.L."/>
            <person name="Bruce D.B."/>
            <person name="Detter C."/>
            <person name="Green L.D."/>
            <person name="Munk C.A."/>
            <person name="Rogers Y.C."/>
            <person name="Tapia R."/>
            <person name="Saunders E.S."/>
            <person name="Sims D.R."/>
            <person name="Smith L.A."/>
            <person name="Smith T.J."/>
            <person name="Sutton G."/>
            <person name="Brettin T."/>
        </authorList>
    </citation>
    <scope>NUCLEOTIDE SEQUENCE [LARGE SCALE GENOMIC DNA]</scope>
    <source>
        <strain evidence="2">D str. 1873</strain>
    </source>
</reference>
<protein>
    <submittedName>
        <fullName evidence="1">Uncharacterized protein</fullName>
    </submittedName>
</protein>
<dbReference type="EMBL" id="ACSJ01000017">
    <property type="protein sequence ID" value="EES90327.1"/>
    <property type="molecule type" value="Genomic_DNA"/>
</dbReference>
<dbReference type="Proteomes" id="UP000006160">
    <property type="component" value="Unassembled WGS sequence"/>
</dbReference>
<proteinExistence type="predicted"/>